<comment type="caution">
    <text evidence="1">The sequence shown here is derived from an EMBL/GenBank/DDBJ whole genome shotgun (WGS) entry which is preliminary data.</text>
</comment>
<dbReference type="InterPro" id="IPR040256">
    <property type="entry name" value="At4g02000-like"/>
</dbReference>
<dbReference type="PANTHER" id="PTHR31286">
    <property type="entry name" value="GLYCINE-RICH CELL WALL STRUCTURAL PROTEIN 1.8-LIKE"/>
    <property type="match status" value="1"/>
</dbReference>
<name>A0ABQ5E2T1_9ASTR</name>
<keyword evidence="1" id="KW-0695">RNA-directed DNA polymerase</keyword>
<reference evidence="1" key="2">
    <citation type="submission" date="2022-01" db="EMBL/GenBank/DDBJ databases">
        <authorList>
            <person name="Yamashiro T."/>
            <person name="Shiraishi A."/>
            <person name="Satake H."/>
            <person name="Nakayama K."/>
        </authorList>
    </citation>
    <scope>NUCLEOTIDE SEQUENCE</scope>
</reference>
<dbReference type="Proteomes" id="UP001151760">
    <property type="component" value="Unassembled WGS sequence"/>
</dbReference>
<proteinExistence type="predicted"/>
<gene>
    <name evidence="1" type="ORF">Tco_0954471</name>
</gene>
<dbReference type="EMBL" id="BQNB010015928">
    <property type="protein sequence ID" value="GJT45756.1"/>
    <property type="molecule type" value="Genomic_DNA"/>
</dbReference>
<organism evidence="1 2">
    <name type="scientific">Tanacetum coccineum</name>
    <dbReference type="NCBI Taxonomy" id="301880"/>
    <lineage>
        <taxon>Eukaryota</taxon>
        <taxon>Viridiplantae</taxon>
        <taxon>Streptophyta</taxon>
        <taxon>Embryophyta</taxon>
        <taxon>Tracheophyta</taxon>
        <taxon>Spermatophyta</taxon>
        <taxon>Magnoliopsida</taxon>
        <taxon>eudicotyledons</taxon>
        <taxon>Gunneridae</taxon>
        <taxon>Pentapetalae</taxon>
        <taxon>asterids</taxon>
        <taxon>campanulids</taxon>
        <taxon>Asterales</taxon>
        <taxon>Asteraceae</taxon>
        <taxon>Asteroideae</taxon>
        <taxon>Anthemideae</taxon>
        <taxon>Anthemidinae</taxon>
        <taxon>Tanacetum</taxon>
    </lineage>
</organism>
<evidence type="ECO:0000313" key="2">
    <source>
        <dbReference type="Proteomes" id="UP001151760"/>
    </source>
</evidence>
<reference evidence="1" key="1">
    <citation type="journal article" date="2022" name="Int. J. Mol. Sci.">
        <title>Draft Genome of Tanacetum Coccineum: Genomic Comparison of Closely Related Tanacetum-Family Plants.</title>
        <authorList>
            <person name="Yamashiro T."/>
            <person name="Shiraishi A."/>
            <person name="Nakayama K."/>
            <person name="Satake H."/>
        </authorList>
    </citation>
    <scope>NUCLEOTIDE SEQUENCE</scope>
</reference>
<keyword evidence="1" id="KW-0808">Transferase</keyword>
<keyword evidence="2" id="KW-1185">Reference proteome</keyword>
<dbReference type="PANTHER" id="PTHR31286:SF99">
    <property type="entry name" value="DUF4283 DOMAIN-CONTAINING PROTEIN"/>
    <property type="match status" value="1"/>
</dbReference>
<sequence>MEKEDPTIVTKALATDYDHFIAKVSSDVNVEQVGTQLVDGMASGWKDPNICGVKDTSESMGNVHGPINLGSHSFASILHNKETKKTVKVSVMRNKEKVVGAAVAIPLEVVKEMSSFFNNTLYGYFIGKKASVSSFGELHEEYFGKIQAGTSYVKTWFLFHPICYSRGNGEGVRKWAVVNQNAPVSVKLHHVPVVAYLEVGLSLISTQLRCPIMLDSFTSSMCLNPSGKSAYARGLIEMSARTELLVSVVVAIPFLDGTGHSLETIDVEYEWKPPRCNTCCIFYHVDDQYPKKPREVTTTQEDKDGFVDVKRKKGKAKAPIKLSQVEGIKLTKHKLNLQYRRVDKGDTSTAHEENKVDSMTVDPQLNGVRPNFELSRPKATTVSLKNSFSALSVDDKNAWGDPVTWQNAKQVLDVLNDSDSEDVDEVMELEIPLNTGGATDVGASTLKEVVSNV</sequence>
<keyword evidence="1" id="KW-0548">Nucleotidyltransferase</keyword>
<evidence type="ECO:0000313" key="1">
    <source>
        <dbReference type="EMBL" id="GJT45756.1"/>
    </source>
</evidence>
<dbReference type="GO" id="GO:0003964">
    <property type="term" value="F:RNA-directed DNA polymerase activity"/>
    <property type="evidence" value="ECO:0007669"/>
    <property type="project" value="UniProtKB-KW"/>
</dbReference>
<protein>
    <submittedName>
        <fullName evidence="1">RNA-directed DNA polymerase, eukaryota, reverse transcriptase zinc-binding domain protein</fullName>
    </submittedName>
</protein>
<accession>A0ABQ5E2T1</accession>